<dbReference type="SUPFAM" id="SSF46934">
    <property type="entry name" value="UBA-like"/>
    <property type="match status" value="1"/>
</dbReference>
<evidence type="ECO:0000256" key="6">
    <source>
        <dbReference type="SAM" id="Phobius"/>
    </source>
</evidence>
<feature type="transmembrane region" description="Helical" evidence="6">
    <location>
        <begin position="145"/>
        <end position="164"/>
    </location>
</feature>
<keyword evidence="9" id="KW-1185">Reference proteome</keyword>
<evidence type="ECO:0000313" key="9">
    <source>
        <dbReference type="Proteomes" id="UP000467840"/>
    </source>
</evidence>
<proteinExistence type="inferred from homology"/>
<dbReference type="EMBL" id="JAAGAX010000016">
    <property type="protein sequence ID" value="KAF2289567.1"/>
    <property type="molecule type" value="Genomic_DNA"/>
</dbReference>
<feature type="transmembrane region" description="Helical" evidence="6">
    <location>
        <begin position="184"/>
        <end position="204"/>
    </location>
</feature>
<evidence type="ECO:0000313" key="8">
    <source>
        <dbReference type="EMBL" id="KAF2289567.1"/>
    </source>
</evidence>
<dbReference type="InterPro" id="IPR009060">
    <property type="entry name" value="UBA-like_sf"/>
</dbReference>
<dbReference type="InterPro" id="IPR015940">
    <property type="entry name" value="UBA"/>
</dbReference>
<dbReference type="CDD" id="cd14287">
    <property type="entry name" value="UBA_At3g58460_like"/>
    <property type="match status" value="1"/>
</dbReference>
<dbReference type="FunFam" id="1.20.1540.10:FF:000010">
    <property type="entry name" value="Rhomboid-like protein 15"/>
    <property type="match status" value="1"/>
</dbReference>
<sequence length="430" mass="47602">MIERRLRLALLLLLFDLLGRIAYRVGQWWESIPFLTSAVVIVCGTIYLVCLFIGYDSFYEICFLPSAVISRFQVYRIYTSIIFHGSLLHVLFNMLALVPLGSELERIMGSIRLLYLTILLATSNAIFHLLIALLVAHNPFRPNQYLMDECAIGFSGILFSMIVIETSLSGVQSRSVFGLFNVPAKWYAFILLIVFQLLMTNVSLLGHLCGILSGFAYTYGLFNVLMPGTTFYSAIEASSLLSIIRPDLLIYGFQSSCVRRPKFIMCTGGNPTGMCNLRNLSEQWIIIRKYMEELVFTDASEGNICSVYTRQQVSREGKDSCSTGSQVIPAVNSDSNLQARLLDNNNSDHSSNLAATGTVERLSDGRRSAVDNTVAAAPEGLTRHQDSVASDEQIQKLVSMGFEKTQVEVALAAADGDLNVAVEILMSQQG</sequence>
<dbReference type="PROSITE" id="PS50030">
    <property type="entry name" value="UBA"/>
    <property type="match status" value="1"/>
</dbReference>
<accession>A0A6A6KLB8</accession>
<dbReference type="InterPro" id="IPR022764">
    <property type="entry name" value="Peptidase_S54_rhomboid_dom"/>
</dbReference>
<dbReference type="Gene3D" id="1.10.8.10">
    <property type="entry name" value="DNA helicase RuvA subunit, C-terminal domain"/>
    <property type="match status" value="1"/>
</dbReference>
<keyword evidence="3 6" id="KW-0812">Transmembrane</keyword>
<evidence type="ECO:0000259" key="7">
    <source>
        <dbReference type="PROSITE" id="PS50030"/>
    </source>
</evidence>
<comment type="similarity">
    <text evidence="2">Belongs to the peptidase S54 family.</text>
</comment>
<comment type="caution">
    <text evidence="8">The sequence shown here is derived from an EMBL/GenBank/DDBJ whole genome shotgun (WGS) entry which is preliminary data.</text>
</comment>
<feature type="domain" description="UBA" evidence="7">
    <location>
        <begin position="389"/>
        <end position="428"/>
    </location>
</feature>
<evidence type="ECO:0000256" key="4">
    <source>
        <dbReference type="ARBA" id="ARBA00022989"/>
    </source>
</evidence>
<feature type="transmembrane region" description="Helical" evidence="6">
    <location>
        <begin position="34"/>
        <end position="55"/>
    </location>
</feature>
<feature type="transmembrane region" description="Helical" evidence="6">
    <location>
        <begin position="75"/>
        <end position="101"/>
    </location>
</feature>
<feature type="transmembrane region" description="Helical" evidence="6">
    <location>
        <begin position="113"/>
        <end position="136"/>
    </location>
</feature>
<dbReference type="GO" id="GO:0004252">
    <property type="term" value="F:serine-type endopeptidase activity"/>
    <property type="evidence" value="ECO:0007669"/>
    <property type="project" value="InterPro"/>
</dbReference>
<dbReference type="Gene3D" id="1.20.1540.10">
    <property type="entry name" value="Rhomboid-like"/>
    <property type="match status" value="1"/>
</dbReference>
<dbReference type="GO" id="GO:0016020">
    <property type="term" value="C:membrane"/>
    <property type="evidence" value="ECO:0007669"/>
    <property type="project" value="UniProtKB-SubCell"/>
</dbReference>
<feature type="transmembrane region" description="Helical" evidence="6">
    <location>
        <begin position="216"/>
        <end position="235"/>
    </location>
</feature>
<evidence type="ECO:0000256" key="1">
    <source>
        <dbReference type="ARBA" id="ARBA00004141"/>
    </source>
</evidence>
<dbReference type="InterPro" id="IPR035952">
    <property type="entry name" value="Rhomboid-like_sf"/>
</dbReference>
<name>A0A6A6KLB8_HEVBR</name>
<dbReference type="AlphaFoldDB" id="A0A6A6KLB8"/>
<evidence type="ECO:0000256" key="2">
    <source>
        <dbReference type="ARBA" id="ARBA00009045"/>
    </source>
</evidence>
<gene>
    <name evidence="8" type="ORF">GH714_037181</name>
</gene>
<keyword evidence="4 6" id="KW-1133">Transmembrane helix</keyword>
<keyword evidence="5 6" id="KW-0472">Membrane</keyword>
<dbReference type="SUPFAM" id="SSF144091">
    <property type="entry name" value="Rhomboid-like"/>
    <property type="match status" value="1"/>
</dbReference>
<dbReference type="PANTHER" id="PTHR11009">
    <property type="entry name" value="DER1-LIKE PROTEIN, DERLIN"/>
    <property type="match status" value="1"/>
</dbReference>
<dbReference type="Pfam" id="PF00627">
    <property type="entry name" value="UBA"/>
    <property type="match status" value="1"/>
</dbReference>
<dbReference type="Pfam" id="PF01694">
    <property type="entry name" value="Rhomboid"/>
    <property type="match status" value="1"/>
</dbReference>
<reference evidence="8 9" key="1">
    <citation type="journal article" date="2020" name="Mol. Plant">
        <title>The Chromosome-Based Rubber Tree Genome Provides New Insights into Spurge Genome Evolution and Rubber Biosynthesis.</title>
        <authorList>
            <person name="Liu J."/>
            <person name="Shi C."/>
            <person name="Shi C.C."/>
            <person name="Li W."/>
            <person name="Zhang Q.J."/>
            <person name="Zhang Y."/>
            <person name="Li K."/>
            <person name="Lu H.F."/>
            <person name="Shi C."/>
            <person name="Zhu S.T."/>
            <person name="Xiao Z.Y."/>
            <person name="Nan H."/>
            <person name="Yue Y."/>
            <person name="Zhu X.G."/>
            <person name="Wu Y."/>
            <person name="Hong X.N."/>
            <person name="Fan G.Y."/>
            <person name="Tong Y."/>
            <person name="Zhang D."/>
            <person name="Mao C.L."/>
            <person name="Liu Y.L."/>
            <person name="Hao S.J."/>
            <person name="Liu W.Q."/>
            <person name="Lv M.Q."/>
            <person name="Zhang H.B."/>
            <person name="Liu Y."/>
            <person name="Hu-Tang G.R."/>
            <person name="Wang J.P."/>
            <person name="Wang J.H."/>
            <person name="Sun Y.H."/>
            <person name="Ni S.B."/>
            <person name="Chen W.B."/>
            <person name="Zhang X.C."/>
            <person name="Jiao Y.N."/>
            <person name="Eichler E.E."/>
            <person name="Li G.H."/>
            <person name="Liu X."/>
            <person name="Gao L.Z."/>
        </authorList>
    </citation>
    <scope>NUCLEOTIDE SEQUENCE [LARGE SCALE GENOMIC DNA]</scope>
    <source>
        <strain evidence="9">cv. GT1</strain>
        <tissue evidence="8">Leaf</tissue>
    </source>
</reference>
<dbReference type="Proteomes" id="UP000467840">
    <property type="component" value="Chromosome 8"/>
</dbReference>
<organism evidence="8 9">
    <name type="scientific">Hevea brasiliensis</name>
    <name type="common">Para rubber tree</name>
    <name type="synonym">Siphonia brasiliensis</name>
    <dbReference type="NCBI Taxonomy" id="3981"/>
    <lineage>
        <taxon>Eukaryota</taxon>
        <taxon>Viridiplantae</taxon>
        <taxon>Streptophyta</taxon>
        <taxon>Embryophyta</taxon>
        <taxon>Tracheophyta</taxon>
        <taxon>Spermatophyta</taxon>
        <taxon>Magnoliopsida</taxon>
        <taxon>eudicotyledons</taxon>
        <taxon>Gunneridae</taxon>
        <taxon>Pentapetalae</taxon>
        <taxon>rosids</taxon>
        <taxon>fabids</taxon>
        <taxon>Malpighiales</taxon>
        <taxon>Euphorbiaceae</taxon>
        <taxon>Crotonoideae</taxon>
        <taxon>Micrandreae</taxon>
        <taxon>Hevea</taxon>
    </lineage>
</organism>
<dbReference type="SMART" id="SM00165">
    <property type="entry name" value="UBA"/>
    <property type="match status" value="1"/>
</dbReference>
<evidence type="ECO:0000256" key="3">
    <source>
        <dbReference type="ARBA" id="ARBA00022692"/>
    </source>
</evidence>
<comment type="subcellular location">
    <subcellularLocation>
        <location evidence="1">Membrane</location>
        <topology evidence="1">Multi-pass membrane protein</topology>
    </subcellularLocation>
</comment>
<protein>
    <recommendedName>
        <fullName evidence="7">UBA domain-containing protein</fullName>
    </recommendedName>
</protein>
<evidence type="ECO:0000256" key="5">
    <source>
        <dbReference type="ARBA" id="ARBA00023136"/>
    </source>
</evidence>